<evidence type="ECO:0000313" key="2">
    <source>
        <dbReference type="Proteomes" id="UP001500929"/>
    </source>
</evidence>
<accession>A0ABN3D939</accession>
<organism evidence="1 2">
    <name type="scientific">Herbiconiux moechotypicola</name>
    <dbReference type="NCBI Taxonomy" id="637393"/>
    <lineage>
        <taxon>Bacteria</taxon>
        <taxon>Bacillati</taxon>
        <taxon>Actinomycetota</taxon>
        <taxon>Actinomycetes</taxon>
        <taxon>Micrococcales</taxon>
        <taxon>Microbacteriaceae</taxon>
        <taxon>Herbiconiux</taxon>
    </lineage>
</organism>
<name>A0ABN3D939_9MICO</name>
<protein>
    <submittedName>
        <fullName evidence="1">Uncharacterized protein</fullName>
    </submittedName>
</protein>
<evidence type="ECO:0000313" key="1">
    <source>
        <dbReference type="EMBL" id="GAA2224065.1"/>
    </source>
</evidence>
<dbReference type="EMBL" id="BAAAQY010000001">
    <property type="protein sequence ID" value="GAA2224065.1"/>
    <property type="molecule type" value="Genomic_DNA"/>
</dbReference>
<reference evidence="1 2" key="1">
    <citation type="journal article" date="2019" name="Int. J. Syst. Evol. Microbiol.">
        <title>The Global Catalogue of Microorganisms (GCM) 10K type strain sequencing project: providing services to taxonomists for standard genome sequencing and annotation.</title>
        <authorList>
            <consortium name="The Broad Institute Genomics Platform"/>
            <consortium name="The Broad Institute Genome Sequencing Center for Infectious Disease"/>
            <person name="Wu L."/>
            <person name="Ma J."/>
        </authorList>
    </citation>
    <scope>NUCLEOTIDE SEQUENCE [LARGE SCALE GENOMIC DNA]</scope>
    <source>
        <strain evidence="1 2">JCM 16117</strain>
    </source>
</reference>
<proteinExistence type="predicted"/>
<comment type="caution">
    <text evidence="1">The sequence shown here is derived from an EMBL/GenBank/DDBJ whole genome shotgun (WGS) entry which is preliminary data.</text>
</comment>
<dbReference type="Proteomes" id="UP001500929">
    <property type="component" value="Unassembled WGS sequence"/>
</dbReference>
<keyword evidence="2" id="KW-1185">Reference proteome</keyword>
<gene>
    <name evidence="1" type="ORF">GCM10009851_04210</name>
</gene>
<sequence length="74" mass="7376">MVWSSAESSIATMSAAKMRLTRRVVSTGGAVTAGDEPVGVEDMGVLGKWEWCGGVGQGATGTRMEGAATVGSAG</sequence>